<gene>
    <name evidence="1" type="ordered locus">Ppro_1865</name>
</gene>
<dbReference type="PANTHER" id="PTHR33747">
    <property type="entry name" value="UPF0225 PROTEIN SCO1677"/>
    <property type="match status" value="1"/>
</dbReference>
<dbReference type="HOGENOM" id="CLU_078487_1_1_7"/>
<proteinExistence type="predicted"/>
<accession>A1AQ56</accession>
<evidence type="ECO:0000313" key="2">
    <source>
        <dbReference type="Proteomes" id="UP000006732"/>
    </source>
</evidence>
<dbReference type="SUPFAM" id="SSF101327">
    <property type="entry name" value="YgfB-like"/>
    <property type="match status" value="1"/>
</dbReference>
<dbReference type="InterPro" id="IPR036255">
    <property type="entry name" value="YgfB-like_sf"/>
</dbReference>
<dbReference type="EMBL" id="CP000482">
    <property type="protein sequence ID" value="ABK99476.1"/>
    <property type="molecule type" value="Genomic_DNA"/>
</dbReference>
<dbReference type="PANTHER" id="PTHR33747:SF1">
    <property type="entry name" value="ADENYLATE CYCLASE-ASSOCIATED CAP C-TERMINAL DOMAIN-CONTAINING PROTEIN"/>
    <property type="match status" value="1"/>
</dbReference>
<dbReference type="Pfam" id="PF02810">
    <property type="entry name" value="SEC-C"/>
    <property type="match status" value="1"/>
</dbReference>
<evidence type="ECO:0000313" key="1">
    <source>
        <dbReference type="EMBL" id="ABK99476.1"/>
    </source>
</evidence>
<dbReference type="NCBIfam" id="TIGR02292">
    <property type="entry name" value="ygfB_yecA"/>
    <property type="match status" value="1"/>
</dbReference>
<protein>
    <submittedName>
        <fullName evidence="1">SEC-C motif domain protein</fullName>
    </submittedName>
</protein>
<dbReference type="SUPFAM" id="SSF103642">
    <property type="entry name" value="Sec-C motif"/>
    <property type="match status" value="1"/>
</dbReference>
<dbReference type="KEGG" id="ppd:Ppro_1865"/>
<name>A1AQ56_PELPD</name>
<dbReference type="AlphaFoldDB" id="A1AQ56"/>
<dbReference type="OrthoDB" id="21421at2"/>
<dbReference type="Gene3D" id="3.10.450.50">
    <property type="match status" value="1"/>
</dbReference>
<keyword evidence="2" id="KW-1185">Reference proteome</keyword>
<reference evidence="1 2" key="1">
    <citation type="submission" date="2006-10" db="EMBL/GenBank/DDBJ databases">
        <title>Complete sequence of chromosome of Pelobacter propionicus DSM 2379.</title>
        <authorList>
            <consortium name="US DOE Joint Genome Institute"/>
            <person name="Copeland A."/>
            <person name="Lucas S."/>
            <person name="Lapidus A."/>
            <person name="Barry K."/>
            <person name="Detter J.C."/>
            <person name="Glavina del Rio T."/>
            <person name="Hammon N."/>
            <person name="Israni S."/>
            <person name="Dalin E."/>
            <person name="Tice H."/>
            <person name="Pitluck S."/>
            <person name="Saunders E."/>
            <person name="Brettin T."/>
            <person name="Bruce D."/>
            <person name="Han C."/>
            <person name="Tapia R."/>
            <person name="Schmutz J."/>
            <person name="Larimer F."/>
            <person name="Land M."/>
            <person name="Hauser L."/>
            <person name="Kyrpides N."/>
            <person name="Kim E."/>
            <person name="Lovley D."/>
            <person name="Richardson P."/>
        </authorList>
    </citation>
    <scope>NUCLEOTIDE SEQUENCE [LARGE SCALE GENOMIC DNA]</scope>
    <source>
        <strain evidence="2">DSM 2379 / NBRC 103807 / OttBd1</strain>
    </source>
</reference>
<dbReference type="eggNOG" id="COG3012">
    <property type="taxonomic scope" value="Bacteria"/>
</dbReference>
<dbReference type="eggNOG" id="COG3318">
    <property type="taxonomic scope" value="Bacteria"/>
</dbReference>
<sequence>MTEAAASKMTMFTSSEKKNIIKLLSSATNQDKIMTLDELHGYLFGLAIIPEMIMPSQWTAAIFGEEESFVINDTIEGEQLFGSLFSAYNRIITDNMTGEFVFPFDIKKDSTKDVNRAREWSRGLYRILSTSKKIFKVYDEIKKGSDNQSIDNETFAVCYCILKAVAYPEKTPELLERLQKGVRTDIGPVISDANFISMLPAAVVSIREYAMVVKEVIKNSETSTTINPSSPLQVVKIGRNDPCPCGSGIKYKKCCGK</sequence>
<organism evidence="1 2">
    <name type="scientific">Pelobacter propionicus (strain DSM 2379 / NBRC 103807 / OttBd1)</name>
    <dbReference type="NCBI Taxonomy" id="338966"/>
    <lineage>
        <taxon>Bacteria</taxon>
        <taxon>Pseudomonadati</taxon>
        <taxon>Thermodesulfobacteriota</taxon>
        <taxon>Desulfuromonadia</taxon>
        <taxon>Desulfuromonadales</taxon>
        <taxon>Desulfuromonadaceae</taxon>
        <taxon>Pelobacter</taxon>
    </lineage>
</organism>
<dbReference type="InterPro" id="IPR011978">
    <property type="entry name" value="YgfB-like"/>
</dbReference>
<dbReference type="STRING" id="338966.Ppro_1865"/>
<dbReference type="Pfam" id="PF03695">
    <property type="entry name" value="UPF0149"/>
    <property type="match status" value="1"/>
</dbReference>
<dbReference type="Proteomes" id="UP000006732">
    <property type="component" value="Chromosome"/>
</dbReference>
<dbReference type="InterPro" id="IPR004027">
    <property type="entry name" value="SEC_C_motif"/>
</dbReference>